<feature type="transmembrane region" description="Helical" evidence="7">
    <location>
        <begin position="35"/>
        <end position="54"/>
    </location>
</feature>
<comment type="similarity">
    <text evidence="2">Belongs to the peptidase S54 family.</text>
</comment>
<gene>
    <name evidence="10" type="ORF">BX611_2850</name>
</gene>
<feature type="transmembrane region" description="Helical" evidence="7">
    <location>
        <begin position="136"/>
        <end position="153"/>
    </location>
</feature>
<feature type="transmembrane region" description="Helical" evidence="7">
    <location>
        <begin position="165"/>
        <end position="186"/>
    </location>
</feature>
<feature type="transmembrane region" description="Helical" evidence="7">
    <location>
        <begin position="74"/>
        <end position="97"/>
    </location>
</feature>
<protein>
    <submittedName>
        <fullName evidence="10">Membrane associated rhomboid family serine protease</fullName>
    </submittedName>
</protein>
<evidence type="ECO:0000256" key="4">
    <source>
        <dbReference type="ARBA" id="ARBA00022801"/>
    </source>
</evidence>
<feature type="domain" description="Peptidase S54 rhomboid" evidence="8">
    <location>
        <begin position="70"/>
        <end position="208"/>
    </location>
</feature>
<evidence type="ECO:0000259" key="8">
    <source>
        <dbReference type="Pfam" id="PF01694"/>
    </source>
</evidence>
<keyword evidence="5 7" id="KW-1133">Transmembrane helix</keyword>
<dbReference type="Gene3D" id="1.20.1540.10">
    <property type="entry name" value="Rhomboid-like"/>
    <property type="match status" value="1"/>
</dbReference>
<evidence type="ECO:0000256" key="1">
    <source>
        <dbReference type="ARBA" id="ARBA00004141"/>
    </source>
</evidence>
<dbReference type="SUPFAM" id="SSF144091">
    <property type="entry name" value="Rhomboid-like"/>
    <property type="match status" value="1"/>
</dbReference>
<name>A0A3D9RJA5_9FLAO</name>
<evidence type="ECO:0000259" key="9">
    <source>
        <dbReference type="Pfam" id="PF20216"/>
    </source>
</evidence>
<keyword evidence="10" id="KW-0645">Protease</keyword>
<dbReference type="InterPro" id="IPR050925">
    <property type="entry name" value="Rhomboid_protease_S54"/>
</dbReference>
<comment type="subcellular location">
    <subcellularLocation>
        <location evidence="1">Membrane</location>
        <topology evidence="1">Multi-pass membrane protein</topology>
    </subcellularLocation>
</comment>
<dbReference type="Pfam" id="PF20216">
    <property type="entry name" value="DUF6576"/>
    <property type="match status" value="1"/>
</dbReference>
<keyword evidence="6 7" id="KW-0472">Membrane</keyword>
<sequence length="292" mass="32862">MLGIGNKTNLNAGIKLNIVNDIKQAFNKANSVEKIIYVNVFLFLVTVIFTKFSIQWLALPTSFDSFLYKPWTLISYAFVHERLFHVLSNLLILYYIGNLFLDFFTKKQFLNFYFLGAIVGAIVFLTYNYIATKSGAPLGGASAAVTTIFVAIATKIPRYSLQLRFIGSVELWVLAAIWVALSILQLANPDNGGAIAHLSGAIFGFIYVKQLEKGNDIGKWFESIVNFFTNLAKPKKKSPLKTVYKSKSSTSKNEVNKTRQRKIDDILDKISKSGYESLTQEEKDFLFRAGKK</sequence>
<keyword evidence="3 7" id="KW-0812">Transmembrane</keyword>
<dbReference type="GO" id="GO:0004252">
    <property type="term" value="F:serine-type endopeptidase activity"/>
    <property type="evidence" value="ECO:0007669"/>
    <property type="project" value="InterPro"/>
</dbReference>
<dbReference type="AlphaFoldDB" id="A0A3D9RJA5"/>
<feature type="domain" description="DUF6576" evidence="9">
    <location>
        <begin position="253"/>
        <end position="286"/>
    </location>
</feature>
<evidence type="ECO:0000256" key="6">
    <source>
        <dbReference type="ARBA" id="ARBA00023136"/>
    </source>
</evidence>
<evidence type="ECO:0000313" key="10">
    <source>
        <dbReference type="EMBL" id="REE79950.1"/>
    </source>
</evidence>
<dbReference type="EMBL" id="QTTQ01000012">
    <property type="protein sequence ID" value="REE79950.1"/>
    <property type="molecule type" value="Genomic_DNA"/>
</dbReference>
<dbReference type="Proteomes" id="UP000256429">
    <property type="component" value="Unassembled WGS sequence"/>
</dbReference>
<reference evidence="10 11" key="1">
    <citation type="submission" date="2018-08" db="EMBL/GenBank/DDBJ databases">
        <title>Genomic Encyclopedia of Type Strains, Phase III (KMG-III): the genomes of soil and plant-associated and newly described type strains.</title>
        <authorList>
            <person name="Whitman W."/>
        </authorList>
    </citation>
    <scope>NUCLEOTIDE SEQUENCE [LARGE SCALE GENOMIC DNA]</scope>
    <source>
        <strain evidence="10 11">325-5</strain>
    </source>
</reference>
<dbReference type="Pfam" id="PF01694">
    <property type="entry name" value="Rhomboid"/>
    <property type="match status" value="1"/>
</dbReference>
<feature type="transmembrane region" description="Helical" evidence="7">
    <location>
        <begin position="109"/>
        <end position="130"/>
    </location>
</feature>
<comment type="caution">
    <text evidence="10">The sequence shown here is derived from an EMBL/GenBank/DDBJ whole genome shotgun (WGS) entry which is preliminary data.</text>
</comment>
<dbReference type="InterPro" id="IPR046483">
    <property type="entry name" value="DUF6576"/>
</dbReference>
<keyword evidence="4" id="KW-0378">Hydrolase</keyword>
<evidence type="ECO:0000313" key="11">
    <source>
        <dbReference type="Proteomes" id="UP000256429"/>
    </source>
</evidence>
<feature type="transmembrane region" description="Helical" evidence="7">
    <location>
        <begin position="192"/>
        <end position="208"/>
    </location>
</feature>
<evidence type="ECO:0000256" key="2">
    <source>
        <dbReference type="ARBA" id="ARBA00009045"/>
    </source>
</evidence>
<evidence type="ECO:0000256" key="3">
    <source>
        <dbReference type="ARBA" id="ARBA00022692"/>
    </source>
</evidence>
<proteinExistence type="inferred from homology"/>
<dbReference type="InterPro" id="IPR022764">
    <property type="entry name" value="Peptidase_S54_rhomboid_dom"/>
</dbReference>
<dbReference type="PANTHER" id="PTHR43731">
    <property type="entry name" value="RHOMBOID PROTEASE"/>
    <property type="match status" value="1"/>
</dbReference>
<dbReference type="GO" id="GO:0016020">
    <property type="term" value="C:membrane"/>
    <property type="evidence" value="ECO:0007669"/>
    <property type="project" value="UniProtKB-SubCell"/>
</dbReference>
<organism evidence="10 11">
    <name type="scientific">Lutibacter oceani</name>
    <dbReference type="NCBI Taxonomy" id="1853311"/>
    <lineage>
        <taxon>Bacteria</taxon>
        <taxon>Pseudomonadati</taxon>
        <taxon>Bacteroidota</taxon>
        <taxon>Flavobacteriia</taxon>
        <taxon>Flavobacteriales</taxon>
        <taxon>Flavobacteriaceae</taxon>
        <taxon>Lutibacter</taxon>
    </lineage>
</organism>
<keyword evidence="11" id="KW-1185">Reference proteome</keyword>
<dbReference type="PANTHER" id="PTHR43731:SF14">
    <property type="entry name" value="PRESENILIN-ASSOCIATED RHOMBOID-LIKE PROTEIN, MITOCHONDRIAL"/>
    <property type="match status" value="1"/>
</dbReference>
<evidence type="ECO:0000256" key="5">
    <source>
        <dbReference type="ARBA" id="ARBA00022989"/>
    </source>
</evidence>
<evidence type="ECO:0000256" key="7">
    <source>
        <dbReference type="SAM" id="Phobius"/>
    </source>
</evidence>
<dbReference type="GO" id="GO:0006508">
    <property type="term" value="P:proteolysis"/>
    <property type="evidence" value="ECO:0007669"/>
    <property type="project" value="UniProtKB-KW"/>
</dbReference>
<dbReference type="InterPro" id="IPR035952">
    <property type="entry name" value="Rhomboid-like_sf"/>
</dbReference>
<accession>A0A3D9RJA5</accession>